<proteinExistence type="predicted"/>
<dbReference type="RefSeq" id="WP_277829816.1">
    <property type="nucleotide sequence ID" value="NZ_JARQZE010000001.1"/>
</dbReference>
<accession>A0ABW3WIH7</accession>
<evidence type="ECO:0000256" key="2">
    <source>
        <dbReference type="ARBA" id="ARBA00023172"/>
    </source>
</evidence>
<keyword evidence="2" id="KW-0233">DNA recombination</keyword>
<protein>
    <submittedName>
        <fullName evidence="4">Tyrosine-type recombinase/integrase</fullName>
    </submittedName>
</protein>
<feature type="domain" description="Tyr recombinase" evidence="3">
    <location>
        <begin position="116"/>
        <end position="310"/>
    </location>
</feature>
<evidence type="ECO:0000259" key="3">
    <source>
        <dbReference type="PROSITE" id="PS51898"/>
    </source>
</evidence>
<dbReference type="Gene3D" id="1.10.150.130">
    <property type="match status" value="1"/>
</dbReference>
<gene>
    <name evidence="4" type="ORF">ACFQ4M_15955</name>
</gene>
<comment type="caution">
    <text evidence="4">The sequence shown here is derived from an EMBL/GenBank/DDBJ whole genome shotgun (WGS) entry which is preliminary data.</text>
</comment>
<sequence length="322" mass="36168">MSFISATLGRLVPRFRTVAEWAEVYSKVVAAKPIQLKTKQNRHSYIKRIVGELGDRRVGAVRPHEIAAFIGSVAADHPHLARRMLIETRDMFREAVNYGWLDRDPTMGIRTPRVRVARMRLTFEQWSAIHAWAERHSPPWVSRMLVLALVTGQRRADLRSMRFGDVWPELVDGVAVPCLHIEQQKTGTRVAIPTGLRLEALGMTVADAVEQCRDYAPREGGSDGWLLRKTTGVPPVGASMSWRFEQAREGALATADADPPSLHECRSLAARMYDAQGVRDVQTLLGHSHASMTELYKDDRGLDRRQGRWKVVSMGQPFSSAP</sequence>
<dbReference type="PROSITE" id="PS51898">
    <property type="entry name" value="TYR_RECOMBINASE"/>
    <property type="match status" value="1"/>
</dbReference>
<dbReference type="InterPro" id="IPR011010">
    <property type="entry name" value="DNA_brk_join_enz"/>
</dbReference>
<dbReference type="Gene3D" id="1.10.443.10">
    <property type="entry name" value="Intergrase catalytic core"/>
    <property type="match status" value="1"/>
</dbReference>
<evidence type="ECO:0000313" key="5">
    <source>
        <dbReference type="Proteomes" id="UP001597158"/>
    </source>
</evidence>
<dbReference type="InterPro" id="IPR010998">
    <property type="entry name" value="Integrase_recombinase_N"/>
</dbReference>
<name>A0ABW3WIH7_9RHOO</name>
<dbReference type="EMBL" id="JBHTMC010000027">
    <property type="protein sequence ID" value="MFD1265070.1"/>
    <property type="molecule type" value="Genomic_DNA"/>
</dbReference>
<reference evidence="5" key="1">
    <citation type="journal article" date="2019" name="Int. J. Syst. Evol. Microbiol.">
        <title>The Global Catalogue of Microorganisms (GCM) 10K type strain sequencing project: providing services to taxonomists for standard genome sequencing and annotation.</title>
        <authorList>
            <consortium name="The Broad Institute Genomics Platform"/>
            <consortium name="The Broad Institute Genome Sequencing Center for Infectious Disease"/>
            <person name="Wu L."/>
            <person name="Ma J."/>
        </authorList>
    </citation>
    <scope>NUCLEOTIDE SEQUENCE [LARGE SCALE GENOMIC DNA]</scope>
    <source>
        <strain evidence="5">CCUG 48884</strain>
    </source>
</reference>
<dbReference type="Pfam" id="PF00589">
    <property type="entry name" value="Phage_integrase"/>
    <property type="match status" value="1"/>
</dbReference>
<keyword evidence="5" id="KW-1185">Reference proteome</keyword>
<evidence type="ECO:0000256" key="1">
    <source>
        <dbReference type="ARBA" id="ARBA00023125"/>
    </source>
</evidence>
<dbReference type="InterPro" id="IPR002104">
    <property type="entry name" value="Integrase_catalytic"/>
</dbReference>
<dbReference type="SUPFAM" id="SSF56349">
    <property type="entry name" value="DNA breaking-rejoining enzymes"/>
    <property type="match status" value="1"/>
</dbReference>
<keyword evidence="1" id="KW-0238">DNA-binding</keyword>
<evidence type="ECO:0000313" key="4">
    <source>
        <dbReference type="EMBL" id="MFD1265070.1"/>
    </source>
</evidence>
<dbReference type="Proteomes" id="UP001597158">
    <property type="component" value="Unassembled WGS sequence"/>
</dbReference>
<organism evidence="4 5">
    <name type="scientific">Thauera mechernichensis</name>
    <dbReference type="NCBI Taxonomy" id="82788"/>
    <lineage>
        <taxon>Bacteria</taxon>
        <taxon>Pseudomonadati</taxon>
        <taxon>Pseudomonadota</taxon>
        <taxon>Betaproteobacteria</taxon>
        <taxon>Rhodocyclales</taxon>
        <taxon>Zoogloeaceae</taxon>
        <taxon>Thauera</taxon>
    </lineage>
</organism>
<dbReference type="InterPro" id="IPR013762">
    <property type="entry name" value="Integrase-like_cat_sf"/>
</dbReference>